<organism evidence="10 11">
    <name type="scientific">Ellagibacter isourolithinifaciens</name>
    <dbReference type="NCBI Taxonomy" id="2137581"/>
    <lineage>
        <taxon>Bacteria</taxon>
        <taxon>Bacillati</taxon>
        <taxon>Actinomycetota</taxon>
        <taxon>Coriobacteriia</taxon>
        <taxon>Eggerthellales</taxon>
        <taxon>Eggerthellaceae</taxon>
        <taxon>Ellagibacter</taxon>
    </lineage>
</organism>
<dbReference type="GO" id="GO:0006526">
    <property type="term" value="P:L-arginine biosynthetic process"/>
    <property type="evidence" value="ECO:0007669"/>
    <property type="project" value="UniProtKB-UniRule"/>
</dbReference>
<comment type="function">
    <text evidence="9">Catalyzes two activities which are involved in the cyclic version of arginine biosynthesis: the synthesis of N-acetylglutamate from glutamate and acetyl-CoA as the acetyl donor, and of ornithine by transacetylation between N(2)-acetylornithine and glutamate.</text>
</comment>
<comment type="pathway">
    <text evidence="9">Amino-acid biosynthesis; L-arginine biosynthesis; L-ornithine and N-acetyl-L-glutamate from L-glutamate and N(2)-acetyl-L-ornithine (cyclic): step 1/1.</text>
</comment>
<dbReference type="FunFam" id="3.10.20.340:FF:000001">
    <property type="entry name" value="Arginine biosynthesis bifunctional protein ArgJ, chloroplastic"/>
    <property type="match status" value="1"/>
</dbReference>
<keyword evidence="11" id="KW-1185">Reference proteome</keyword>
<comment type="catalytic activity">
    <reaction evidence="8 9">
        <text>N(2)-acetyl-L-ornithine + L-glutamate = N-acetyl-L-glutamate + L-ornithine</text>
        <dbReference type="Rhea" id="RHEA:15349"/>
        <dbReference type="ChEBI" id="CHEBI:29985"/>
        <dbReference type="ChEBI" id="CHEBI:44337"/>
        <dbReference type="ChEBI" id="CHEBI:46911"/>
        <dbReference type="ChEBI" id="CHEBI:57805"/>
        <dbReference type="EC" id="2.3.1.35"/>
    </reaction>
</comment>
<keyword evidence="9" id="KW-0963">Cytoplasm</keyword>
<keyword evidence="7 9" id="KW-0012">Acyltransferase</keyword>
<feature type="binding site" evidence="9">
    <location>
        <position position="205"/>
    </location>
    <ligand>
        <name>substrate</name>
    </ligand>
</feature>
<dbReference type="NCBIfam" id="NF003802">
    <property type="entry name" value="PRK05388.1"/>
    <property type="match status" value="1"/>
</dbReference>
<dbReference type="InterPro" id="IPR042195">
    <property type="entry name" value="ArgJ_beta_C"/>
</dbReference>
<evidence type="ECO:0000256" key="7">
    <source>
        <dbReference type="ARBA" id="ARBA00023315"/>
    </source>
</evidence>
<feature type="chain" id="PRO_5027179987" description="Arginine biosynthesis bifunctional protein ArgJ alpha chain" evidence="9">
    <location>
        <begin position="1"/>
        <end position="204"/>
    </location>
</feature>
<dbReference type="OrthoDB" id="9804242at2"/>
<dbReference type="CDD" id="cd02152">
    <property type="entry name" value="OAT"/>
    <property type="match status" value="1"/>
</dbReference>
<comment type="pathway">
    <text evidence="9">Amino-acid biosynthesis; L-arginine biosynthesis; N(2)-acetyl-L-ornithine from L-glutamate: step 1/4.</text>
</comment>
<feature type="site" description="Involved in the stabilization of negative charge on the oxyanion by the formation of the oxyanion hole" evidence="9">
    <location>
        <position position="127"/>
    </location>
</feature>
<dbReference type="NCBIfam" id="TIGR00120">
    <property type="entry name" value="ArgJ"/>
    <property type="match status" value="1"/>
</dbReference>
<accession>A0A6N6NQV0</accession>
<dbReference type="EC" id="2.3.1.1" evidence="9"/>
<dbReference type="Gene3D" id="3.10.20.340">
    <property type="entry name" value="ArgJ beta chain, C-terminal domain"/>
    <property type="match status" value="1"/>
</dbReference>
<feature type="binding site" evidence="9">
    <location>
        <position position="293"/>
    </location>
    <ligand>
        <name>substrate</name>
    </ligand>
</feature>
<protein>
    <recommendedName>
        <fullName evidence="9">Arginine biosynthesis bifunctional protein ArgJ</fullName>
    </recommendedName>
    <domain>
        <recommendedName>
            <fullName evidence="9">Glutamate N-acetyltransferase</fullName>
            <ecNumber evidence="9">2.3.1.35</ecNumber>
        </recommendedName>
        <alternativeName>
            <fullName evidence="9">Ornithine acetyltransferase</fullName>
            <shortName evidence="9">OATase</shortName>
        </alternativeName>
        <alternativeName>
            <fullName evidence="9">Ornithine transacetylase</fullName>
        </alternativeName>
    </domain>
    <domain>
        <recommendedName>
            <fullName evidence="9">Amino-acid acetyltransferase</fullName>
            <ecNumber evidence="9">2.3.1.1</ecNumber>
        </recommendedName>
        <alternativeName>
            <fullName evidence="9">N-acetylglutamate synthase</fullName>
            <shortName evidence="9">AGSase</shortName>
        </alternativeName>
    </domain>
    <component>
        <recommendedName>
            <fullName evidence="9">Arginine biosynthesis bifunctional protein ArgJ alpha chain</fullName>
        </recommendedName>
    </component>
    <component>
        <recommendedName>
            <fullName evidence="9">Arginine biosynthesis bifunctional protein ArgJ beta chain</fullName>
        </recommendedName>
    </component>
</protein>
<dbReference type="HAMAP" id="MF_01106">
    <property type="entry name" value="ArgJ"/>
    <property type="match status" value="1"/>
</dbReference>
<feature type="binding site" evidence="9">
    <location>
        <position position="420"/>
    </location>
    <ligand>
        <name>substrate</name>
    </ligand>
</feature>
<sequence length="420" mass="43092">MTVFTQIEGGGVTSALGFKAAGIHAGFRKEPERRDLALVVADEPCAAAGTFTKNIFCSAPVIISREHLSDGGTGAPSYGTARAVVVNSGIANAATGVPGLEHAREMARITADAVGCTDEEVLVASTGVIGQHLPLDPFKTGVPQALAEASREGGASAARAIMTTDTHPKEYAVSFSGDELGFDGVTFTVGGMSKGSGMIMPNMATMIAIVTTDAPIAAAHLSQILRDAVGVSFNKITVDSDTSTNDTCVTLASGAAAPGAAPIEPGTPAYRALAAAYKEVCTNLARMMAADGEGATRLVTVHVAGAATDADADAAARTIANSPLVKTAIYGHDANWGRIAAAAGRSGAAFRQEDVSIDIMGMPVCRGGLTVAFDEDEALRRFEAPEIAIDVNLGAGTCETTMWTCDFSHDYVTINGDYRT</sequence>
<dbReference type="Gene3D" id="3.60.70.12">
    <property type="entry name" value="L-amino peptidase D-ALA esterase/amidase"/>
    <property type="match status" value="1"/>
</dbReference>
<dbReference type="EC" id="2.3.1.35" evidence="9"/>
<dbReference type="GeneID" id="98658251"/>
<dbReference type="Pfam" id="PF01960">
    <property type="entry name" value="ArgJ"/>
    <property type="match status" value="1"/>
</dbReference>
<dbReference type="GO" id="GO:0006592">
    <property type="term" value="P:ornithine biosynthetic process"/>
    <property type="evidence" value="ECO:0007669"/>
    <property type="project" value="TreeGrafter"/>
</dbReference>
<dbReference type="GO" id="GO:0004358">
    <property type="term" value="F:L-glutamate N-acetyltransferase activity, acting on acetyl-L-ornithine as donor"/>
    <property type="evidence" value="ECO:0007669"/>
    <property type="project" value="UniProtKB-UniRule"/>
</dbReference>
<feature type="binding site" evidence="9">
    <location>
        <position position="163"/>
    </location>
    <ligand>
        <name>substrate</name>
    </ligand>
</feature>
<evidence type="ECO:0000256" key="3">
    <source>
        <dbReference type="ARBA" id="ARBA00022571"/>
    </source>
</evidence>
<dbReference type="InterPro" id="IPR016117">
    <property type="entry name" value="ArgJ-like_dom_sf"/>
</dbReference>
<keyword evidence="6 9" id="KW-0068">Autocatalytic cleavage</keyword>
<evidence type="ECO:0000313" key="10">
    <source>
        <dbReference type="EMBL" id="KAB1640108.1"/>
    </source>
</evidence>
<feature type="active site" description="Nucleophile" evidence="9">
    <location>
        <position position="205"/>
    </location>
</feature>
<dbReference type="AlphaFoldDB" id="A0A6N6NQV0"/>
<comment type="subunit">
    <text evidence="2 9">Heterotetramer of two alpha and two beta chains.</text>
</comment>
<evidence type="ECO:0000256" key="9">
    <source>
        <dbReference type="HAMAP-Rule" id="MF_01106"/>
    </source>
</evidence>
<evidence type="ECO:0000256" key="6">
    <source>
        <dbReference type="ARBA" id="ARBA00022813"/>
    </source>
</evidence>
<dbReference type="InterPro" id="IPR002813">
    <property type="entry name" value="Arg_biosynth_ArgJ"/>
</dbReference>
<name>A0A6N6NQV0_9ACTN</name>
<evidence type="ECO:0000256" key="5">
    <source>
        <dbReference type="ARBA" id="ARBA00022679"/>
    </source>
</evidence>
<dbReference type="UniPathway" id="UPA00068">
    <property type="reaction ID" value="UER00106"/>
</dbReference>
<keyword evidence="4 9" id="KW-0028">Amino-acid biosynthesis</keyword>
<reference evidence="10 11" key="1">
    <citation type="submission" date="2019-09" db="EMBL/GenBank/DDBJ databases">
        <title>Whole genome shotgun sequencing (WGS) of Ellagibacter isourolithinifaciens DSM 104140(T) and Adlercreutzia muris DSM 29508(T).</title>
        <authorList>
            <person name="Stoll D.A."/>
            <person name="Danylec N."/>
            <person name="Huch M."/>
        </authorList>
    </citation>
    <scope>NUCLEOTIDE SEQUENCE [LARGE SCALE GENOMIC DNA]</scope>
    <source>
        <strain evidence="10 11">DSM 104140</strain>
    </source>
</reference>
<dbReference type="RefSeq" id="WP_158049906.1">
    <property type="nucleotide sequence ID" value="NZ_DBFAEO010000086.1"/>
</dbReference>
<feature type="binding site" evidence="9">
    <location>
        <position position="194"/>
    </location>
    <ligand>
        <name>substrate</name>
    </ligand>
</feature>
<dbReference type="PANTHER" id="PTHR23100:SF0">
    <property type="entry name" value="ARGININE BIOSYNTHESIS BIFUNCTIONAL PROTEIN ARGJ, MITOCHONDRIAL"/>
    <property type="match status" value="1"/>
</dbReference>
<feature type="chain" id="PRO_5027179988" description="Arginine biosynthesis bifunctional protein ArgJ beta chain" evidence="9">
    <location>
        <begin position="205"/>
        <end position="420"/>
    </location>
</feature>
<dbReference type="Proteomes" id="UP000468668">
    <property type="component" value="Unassembled WGS sequence"/>
</dbReference>
<keyword evidence="9" id="KW-0511">Multifunctional enzyme</keyword>
<evidence type="ECO:0000256" key="8">
    <source>
        <dbReference type="ARBA" id="ARBA00049439"/>
    </source>
</evidence>
<gene>
    <name evidence="9 10" type="primary">argJ</name>
    <name evidence="10" type="ORF">F8C90_07505</name>
</gene>
<feature type="site" description="Involved in the stabilization of negative charge on the oxyanion by the formation of the oxyanion hole" evidence="9">
    <location>
        <position position="126"/>
    </location>
</feature>
<dbReference type="GO" id="GO:0004042">
    <property type="term" value="F:L-glutamate N-acetyltransferase activity"/>
    <property type="evidence" value="ECO:0007669"/>
    <property type="project" value="UniProtKB-UniRule"/>
</dbReference>
<dbReference type="GO" id="GO:0005737">
    <property type="term" value="C:cytoplasm"/>
    <property type="evidence" value="ECO:0007669"/>
    <property type="project" value="UniProtKB-SubCell"/>
</dbReference>
<feature type="binding site" evidence="9">
    <location>
        <position position="415"/>
    </location>
    <ligand>
        <name>substrate</name>
    </ligand>
</feature>
<evidence type="ECO:0000313" key="11">
    <source>
        <dbReference type="Proteomes" id="UP000468668"/>
    </source>
</evidence>
<evidence type="ECO:0000256" key="1">
    <source>
        <dbReference type="ARBA" id="ARBA00006774"/>
    </source>
</evidence>
<feature type="site" description="Cleavage; by autolysis" evidence="9">
    <location>
        <begin position="204"/>
        <end position="205"/>
    </location>
</feature>
<comment type="catalytic activity">
    <reaction evidence="9">
        <text>L-glutamate + acetyl-CoA = N-acetyl-L-glutamate + CoA + H(+)</text>
        <dbReference type="Rhea" id="RHEA:24292"/>
        <dbReference type="ChEBI" id="CHEBI:15378"/>
        <dbReference type="ChEBI" id="CHEBI:29985"/>
        <dbReference type="ChEBI" id="CHEBI:44337"/>
        <dbReference type="ChEBI" id="CHEBI:57287"/>
        <dbReference type="ChEBI" id="CHEBI:57288"/>
        <dbReference type="EC" id="2.3.1.1"/>
    </reaction>
</comment>
<keyword evidence="3 9" id="KW-0055">Arginine biosynthesis</keyword>
<proteinExistence type="inferred from homology"/>
<evidence type="ECO:0000256" key="2">
    <source>
        <dbReference type="ARBA" id="ARBA00011475"/>
    </source>
</evidence>
<keyword evidence="5 9" id="KW-0808">Transferase</keyword>
<comment type="caution">
    <text evidence="10">The sequence shown here is derived from an EMBL/GenBank/DDBJ whole genome shotgun (WGS) entry which is preliminary data.</text>
</comment>
<dbReference type="PANTHER" id="PTHR23100">
    <property type="entry name" value="ARGININE BIOSYNTHESIS BIFUNCTIONAL PROTEIN ARGJ"/>
    <property type="match status" value="1"/>
</dbReference>
<dbReference type="EMBL" id="WAJR01000018">
    <property type="protein sequence ID" value="KAB1640108.1"/>
    <property type="molecule type" value="Genomic_DNA"/>
</dbReference>
<evidence type="ECO:0000256" key="4">
    <source>
        <dbReference type="ARBA" id="ARBA00022605"/>
    </source>
</evidence>
<dbReference type="SUPFAM" id="SSF56266">
    <property type="entry name" value="DmpA/ArgJ-like"/>
    <property type="match status" value="1"/>
</dbReference>
<dbReference type="FunFam" id="3.60.70.12:FF:000001">
    <property type="entry name" value="Arginine biosynthesis bifunctional protein ArgJ, chloroplastic"/>
    <property type="match status" value="1"/>
</dbReference>
<comment type="subcellular location">
    <subcellularLocation>
        <location evidence="9">Cytoplasm</location>
    </subcellularLocation>
</comment>
<comment type="similarity">
    <text evidence="1 9">Belongs to the ArgJ family.</text>
</comment>